<keyword evidence="2" id="KW-0732">Signal</keyword>
<dbReference type="Proteomes" id="UP001172911">
    <property type="component" value="Unassembled WGS sequence"/>
</dbReference>
<dbReference type="RefSeq" id="WP_304542515.1">
    <property type="nucleotide sequence ID" value="NZ_JARPTC010000013.1"/>
</dbReference>
<gene>
    <name evidence="3" type="ORF">P6N53_09080</name>
</gene>
<dbReference type="AlphaFoldDB" id="A0AAW7ZCY8"/>
<name>A0AAW7ZCY8_9FIRM</name>
<feature type="compositionally biased region" description="Polar residues" evidence="1">
    <location>
        <begin position="115"/>
        <end position="124"/>
    </location>
</feature>
<protein>
    <submittedName>
        <fullName evidence="3">Uncharacterized protein</fullName>
    </submittedName>
</protein>
<evidence type="ECO:0000256" key="1">
    <source>
        <dbReference type="SAM" id="MobiDB-lite"/>
    </source>
</evidence>
<evidence type="ECO:0000313" key="4">
    <source>
        <dbReference type="Proteomes" id="UP001172911"/>
    </source>
</evidence>
<proteinExistence type="predicted"/>
<reference evidence="3" key="2">
    <citation type="submission" date="2023-03" db="EMBL/GenBank/DDBJ databases">
        <authorList>
            <person name="Zhang Z."/>
        </authorList>
    </citation>
    <scope>NUCLEOTIDE SEQUENCE</scope>
    <source>
        <strain evidence="3">DSA</strain>
    </source>
</reference>
<evidence type="ECO:0000256" key="2">
    <source>
        <dbReference type="SAM" id="SignalP"/>
    </source>
</evidence>
<reference evidence="3" key="1">
    <citation type="journal article" date="2023" name="J. Hazard. Mater.">
        <title>Anaerobic biodegradation of pyrene and benzo[a]pyrene by a new sulfate-reducing Desulforamulus aquiferis strain DSA.</title>
        <authorList>
            <person name="Zhang Z."/>
            <person name="Sun J."/>
            <person name="Gong X."/>
            <person name="Wang C."/>
            <person name="Wang H."/>
        </authorList>
    </citation>
    <scope>NUCLEOTIDE SEQUENCE</scope>
    <source>
        <strain evidence="3">DSA</strain>
    </source>
</reference>
<accession>A0AAW7ZCY8</accession>
<feature type="region of interest" description="Disordered" evidence="1">
    <location>
        <begin position="94"/>
        <end position="124"/>
    </location>
</feature>
<organism evidence="3 4">
    <name type="scientific">Desulforamulus aquiferis</name>
    <dbReference type="NCBI Taxonomy" id="1397668"/>
    <lineage>
        <taxon>Bacteria</taxon>
        <taxon>Bacillati</taxon>
        <taxon>Bacillota</taxon>
        <taxon>Clostridia</taxon>
        <taxon>Eubacteriales</taxon>
        <taxon>Peptococcaceae</taxon>
        <taxon>Desulforamulus</taxon>
    </lineage>
</organism>
<feature type="chain" id="PRO_5043868880" evidence="2">
    <location>
        <begin position="27"/>
        <end position="124"/>
    </location>
</feature>
<sequence>MFNKKTIITGVTTLVFGASMVGAAYALPINKDSRQLQEPQVQMQMMSGQLNTQDVPMNNQMPAQMNQYMGQNQHMMQSNEQIDHQHMFHNNQAMRHQPKNSSSMLGSGHMGNRNMGYQNSRQNN</sequence>
<comment type="caution">
    <text evidence="3">The sequence shown here is derived from an EMBL/GenBank/DDBJ whole genome shotgun (WGS) entry which is preliminary data.</text>
</comment>
<feature type="signal peptide" evidence="2">
    <location>
        <begin position="1"/>
        <end position="26"/>
    </location>
</feature>
<dbReference type="EMBL" id="JARPTC010000013">
    <property type="protein sequence ID" value="MDO7787370.1"/>
    <property type="molecule type" value="Genomic_DNA"/>
</dbReference>
<keyword evidence="4" id="KW-1185">Reference proteome</keyword>
<feature type="compositionally biased region" description="Polar residues" evidence="1">
    <location>
        <begin position="94"/>
        <end position="105"/>
    </location>
</feature>
<evidence type="ECO:0000313" key="3">
    <source>
        <dbReference type="EMBL" id="MDO7787370.1"/>
    </source>
</evidence>